<evidence type="ECO:0000313" key="2">
    <source>
        <dbReference type="Proteomes" id="UP000054047"/>
    </source>
</evidence>
<dbReference type="EMBL" id="KN728300">
    <property type="protein sequence ID" value="KIH64011.1"/>
    <property type="molecule type" value="Genomic_DNA"/>
</dbReference>
<gene>
    <name evidence="1" type="ORF">ANCDUO_05682</name>
</gene>
<keyword evidence="2" id="KW-1185">Reference proteome</keyword>
<evidence type="ECO:0000313" key="1">
    <source>
        <dbReference type="EMBL" id="KIH64011.1"/>
    </source>
</evidence>
<protein>
    <submittedName>
        <fullName evidence="1">Uncharacterized protein</fullName>
    </submittedName>
</protein>
<name>A0A0C2H3K4_9BILA</name>
<reference evidence="1 2" key="1">
    <citation type="submission" date="2013-12" db="EMBL/GenBank/DDBJ databases">
        <title>Draft genome of the parsitic nematode Ancylostoma duodenale.</title>
        <authorList>
            <person name="Mitreva M."/>
        </authorList>
    </citation>
    <scope>NUCLEOTIDE SEQUENCE [LARGE SCALE GENOMIC DNA]</scope>
    <source>
        <strain evidence="1 2">Zhejiang</strain>
    </source>
</reference>
<dbReference type="AlphaFoldDB" id="A0A0C2H3K4"/>
<proteinExistence type="predicted"/>
<sequence>MRPNNAESAVWQVTRSGNALLPRYVRILKTSCVLLYVVQCSADLAMPQMTSRTSCAAIRSEPLLRHKLKTTVVQEYERAVIFRLGRLIGGGAKGPGEQF</sequence>
<dbReference type="Proteomes" id="UP000054047">
    <property type="component" value="Unassembled WGS sequence"/>
</dbReference>
<accession>A0A0C2H3K4</accession>
<organism evidence="1 2">
    <name type="scientific">Ancylostoma duodenale</name>
    <dbReference type="NCBI Taxonomy" id="51022"/>
    <lineage>
        <taxon>Eukaryota</taxon>
        <taxon>Metazoa</taxon>
        <taxon>Ecdysozoa</taxon>
        <taxon>Nematoda</taxon>
        <taxon>Chromadorea</taxon>
        <taxon>Rhabditida</taxon>
        <taxon>Rhabditina</taxon>
        <taxon>Rhabditomorpha</taxon>
        <taxon>Strongyloidea</taxon>
        <taxon>Ancylostomatidae</taxon>
        <taxon>Ancylostomatinae</taxon>
        <taxon>Ancylostoma</taxon>
    </lineage>
</organism>